<dbReference type="RefSeq" id="WP_317468931.1">
    <property type="nucleotide sequence ID" value="NZ_JAWLKJ010000001.1"/>
</dbReference>
<dbReference type="GO" id="GO:0016757">
    <property type="term" value="F:glycosyltransferase activity"/>
    <property type="evidence" value="ECO:0007669"/>
    <property type="project" value="UniProtKB-KW"/>
</dbReference>
<protein>
    <submittedName>
        <fullName evidence="6">Glycosyltransferase</fullName>
        <ecNumber evidence="6">2.4.-.-</ecNumber>
    </submittedName>
</protein>
<dbReference type="CDD" id="cd10918">
    <property type="entry name" value="CE4_NodB_like_5s_6s"/>
    <property type="match status" value="1"/>
</dbReference>
<dbReference type="Gene3D" id="3.40.50.2000">
    <property type="entry name" value="Glycogen Phosphorylase B"/>
    <property type="match status" value="2"/>
</dbReference>
<dbReference type="Pfam" id="PF01522">
    <property type="entry name" value="Polysacc_deac_1"/>
    <property type="match status" value="1"/>
</dbReference>
<dbReference type="Proteomes" id="UP001185873">
    <property type="component" value="Unassembled WGS sequence"/>
</dbReference>
<dbReference type="AlphaFoldDB" id="A0AAE4U258"/>
<feature type="domain" description="Glycosyl transferase family 1" evidence="3">
    <location>
        <begin position="229"/>
        <end position="393"/>
    </location>
</feature>
<dbReference type="SUPFAM" id="SSF88713">
    <property type="entry name" value="Glycoside hydrolase/deacetylase"/>
    <property type="match status" value="1"/>
</dbReference>
<dbReference type="InterPro" id="IPR011330">
    <property type="entry name" value="Glyco_hydro/deAcase_b/a-brl"/>
</dbReference>
<dbReference type="EMBL" id="JAWLKJ010000001">
    <property type="protein sequence ID" value="MDV6298586.1"/>
    <property type="molecule type" value="Genomic_DNA"/>
</dbReference>
<evidence type="ECO:0000313" key="7">
    <source>
        <dbReference type="Proteomes" id="UP001185873"/>
    </source>
</evidence>
<organism evidence="6 7">
    <name type="scientific">Dietzia maris</name>
    <dbReference type="NCBI Taxonomy" id="37915"/>
    <lineage>
        <taxon>Bacteria</taxon>
        <taxon>Bacillati</taxon>
        <taxon>Actinomycetota</taxon>
        <taxon>Actinomycetes</taxon>
        <taxon>Mycobacteriales</taxon>
        <taxon>Dietziaceae</taxon>
        <taxon>Dietzia</taxon>
    </lineage>
</organism>
<evidence type="ECO:0000259" key="3">
    <source>
        <dbReference type="Pfam" id="PF00534"/>
    </source>
</evidence>
<dbReference type="InterPro" id="IPR028098">
    <property type="entry name" value="Glyco_trans_4-like_N"/>
</dbReference>
<sequence length="782" mass="83519">MTPTRIDYLVSRFPRTSETFIVREIDALASAGDGAGAGAGASAGAPIGTIRSLFASPDTTVHPVAARWSNRAWRPGARDVAAGLGWALRHRPGPLARLLGAVAVDFRRSPAMLLRALATLLVASAHARDLSRTSGVHVHAHYATFPLLAAWACHRLTGVTYSVTTHAHDIYVDTSGLARRCAEAQFVVAISRHNLDMLRGLLGPAAPIELVHCGIDTAGYGFRPRRLPETGPIRALCVASLQEYKGHRHLLEAMAVAGPATARLELDLIGDGPLRGELSVLAGELGIADRVRFRGSCPVSEVAGALAAADLFVLPSVVAADGQMEGLPVALMESLASGVPTVSTRLSGIGEIVVDGHTGLLCEPGDPADLARAVEQLVADPEATLRMSRAGRELVEEQFELRRSAAALLGLLDRVGPPAAAPARPGPAADAFPPREAQWRRPRPWVVYLLALAGHYLGLDELVRRRQGPGLVVLMFHRFSELPDPHPITVTPRTLRRMAAWCRDRELLADLDSGLRALDEGRAGTRYAITVDDGYHDNLQALAGLGAPVPATLYVTTGHIGGATLWPYALSDAIAHSPHDSVVVELLGTDPVLLDSPAARQQALERLVAALKSVPFARFDSALAEVLAALGADVPARVGDMLSWDDVRRLHRWGVEIGAHTVHHPILANADDATAQAEIVGSRDRIAAELGGRPWHFAYPNGGPTDFGGRDVATVVAAGFSSAVTTIEGINRPDTDRFRLLRFNVHEDRYRAPTGLQSRALFFSSTSGLVWWLRSRGGPDSR</sequence>
<dbReference type="PANTHER" id="PTHR12526:SF510">
    <property type="entry name" value="D-INOSITOL 3-PHOSPHATE GLYCOSYLTRANSFERASE"/>
    <property type="match status" value="1"/>
</dbReference>
<feature type="domain" description="NodB homology" evidence="4">
    <location>
        <begin position="527"/>
        <end position="704"/>
    </location>
</feature>
<dbReference type="Gene3D" id="3.20.20.370">
    <property type="entry name" value="Glycoside hydrolase/deacetylase"/>
    <property type="match status" value="1"/>
</dbReference>
<dbReference type="InterPro" id="IPR001296">
    <property type="entry name" value="Glyco_trans_1"/>
</dbReference>
<evidence type="ECO:0000256" key="1">
    <source>
        <dbReference type="ARBA" id="ARBA00022676"/>
    </source>
</evidence>
<feature type="domain" description="Glycosyltransferase subfamily 4-like N-terminal" evidence="5">
    <location>
        <begin position="107"/>
        <end position="217"/>
    </location>
</feature>
<gene>
    <name evidence="6" type="ORF">R3P82_05625</name>
</gene>
<reference evidence="6" key="1">
    <citation type="submission" date="2023-10" db="EMBL/GenBank/DDBJ databases">
        <title>Development of a sustainable strategy for remediation of hydrocarbon-contaminated territories based on the waste exchange concept.</title>
        <authorList>
            <person name="Krivoruchko A."/>
        </authorList>
    </citation>
    <scope>NUCLEOTIDE SEQUENCE</scope>
    <source>
        <strain evidence="6">IEGM 1175</strain>
    </source>
</reference>
<dbReference type="GO" id="GO:0016810">
    <property type="term" value="F:hydrolase activity, acting on carbon-nitrogen (but not peptide) bonds"/>
    <property type="evidence" value="ECO:0007669"/>
    <property type="project" value="InterPro"/>
</dbReference>
<dbReference type="Pfam" id="PF13439">
    <property type="entry name" value="Glyco_transf_4"/>
    <property type="match status" value="1"/>
</dbReference>
<dbReference type="CDD" id="cd03801">
    <property type="entry name" value="GT4_PimA-like"/>
    <property type="match status" value="1"/>
</dbReference>
<accession>A0AAE4U258</accession>
<comment type="caution">
    <text evidence="6">The sequence shown here is derived from an EMBL/GenBank/DDBJ whole genome shotgun (WGS) entry which is preliminary data.</text>
</comment>
<keyword evidence="2 6" id="KW-0808">Transferase</keyword>
<evidence type="ECO:0000259" key="4">
    <source>
        <dbReference type="Pfam" id="PF01522"/>
    </source>
</evidence>
<evidence type="ECO:0000313" key="6">
    <source>
        <dbReference type="EMBL" id="MDV6298586.1"/>
    </source>
</evidence>
<evidence type="ECO:0000256" key="2">
    <source>
        <dbReference type="ARBA" id="ARBA00022679"/>
    </source>
</evidence>
<dbReference type="InterPro" id="IPR002509">
    <property type="entry name" value="NODB_dom"/>
</dbReference>
<dbReference type="Pfam" id="PF00534">
    <property type="entry name" value="Glycos_transf_1"/>
    <property type="match status" value="1"/>
</dbReference>
<keyword evidence="1 6" id="KW-0328">Glycosyltransferase</keyword>
<dbReference type="EC" id="2.4.-.-" evidence="6"/>
<dbReference type="SUPFAM" id="SSF53756">
    <property type="entry name" value="UDP-Glycosyltransferase/glycogen phosphorylase"/>
    <property type="match status" value="1"/>
</dbReference>
<proteinExistence type="predicted"/>
<dbReference type="PANTHER" id="PTHR12526">
    <property type="entry name" value="GLYCOSYLTRANSFERASE"/>
    <property type="match status" value="1"/>
</dbReference>
<dbReference type="GO" id="GO:0005975">
    <property type="term" value="P:carbohydrate metabolic process"/>
    <property type="evidence" value="ECO:0007669"/>
    <property type="project" value="InterPro"/>
</dbReference>
<evidence type="ECO:0000259" key="5">
    <source>
        <dbReference type="Pfam" id="PF13439"/>
    </source>
</evidence>
<name>A0AAE4U258_9ACTN</name>